<sequence>NVVPSVHAAPPPLICIADFLVIVLLFSAQPPTSPLSASFLHQ</sequence>
<evidence type="ECO:0000313" key="3">
    <source>
        <dbReference type="Proteomes" id="UP000265520"/>
    </source>
</evidence>
<feature type="transmembrane region" description="Helical" evidence="1">
    <location>
        <begin position="6"/>
        <end position="26"/>
    </location>
</feature>
<dbReference type="Proteomes" id="UP000265520">
    <property type="component" value="Unassembled WGS sequence"/>
</dbReference>
<reference evidence="2 3" key="1">
    <citation type="journal article" date="2018" name="Front. Plant Sci.">
        <title>Red Clover (Trifolium pratense) and Zigzag Clover (T. medium) - A Picture of Genomic Similarities and Differences.</title>
        <authorList>
            <person name="Dluhosova J."/>
            <person name="Istvanek J."/>
            <person name="Nedelnik J."/>
            <person name="Repkova J."/>
        </authorList>
    </citation>
    <scope>NUCLEOTIDE SEQUENCE [LARGE SCALE GENOMIC DNA]</scope>
    <source>
        <strain evidence="3">cv. 10/8</strain>
        <tissue evidence="2">Leaf</tissue>
    </source>
</reference>
<comment type="caution">
    <text evidence="2">The sequence shown here is derived from an EMBL/GenBank/DDBJ whole genome shotgun (WGS) entry which is preliminary data.</text>
</comment>
<keyword evidence="1" id="KW-0812">Transmembrane</keyword>
<dbReference type="AlphaFoldDB" id="A0A392TNP7"/>
<evidence type="ECO:0000313" key="2">
    <source>
        <dbReference type="EMBL" id="MCI62057.1"/>
    </source>
</evidence>
<feature type="non-terminal residue" evidence="2">
    <location>
        <position position="1"/>
    </location>
</feature>
<evidence type="ECO:0000256" key="1">
    <source>
        <dbReference type="SAM" id="Phobius"/>
    </source>
</evidence>
<proteinExistence type="predicted"/>
<dbReference type="EMBL" id="LXQA010612074">
    <property type="protein sequence ID" value="MCI62057.1"/>
    <property type="molecule type" value="Genomic_DNA"/>
</dbReference>
<organism evidence="2 3">
    <name type="scientific">Trifolium medium</name>
    <dbReference type="NCBI Taxonomy" id="97028"/>
    <lineage>
        <taxon>Eukaryota</taxon>
        <taxon>Viridiplantae</taxon>
        <taxon>Streptophyta</taxon>
        <taxon>Embryophyta</taxon>
        <taxon>Tracheophyta</taxon>
        <taxon>Spermatophyta</taxon>
        <taxon>Magnoliopsida</taxon>
        <taxon>eudicotyledons</taxon>
        <taxon>Gunneridae</taxon>
        <taxon>Pentapetalae</taxon>
        <taxon>rosids</taxon>
        <taxon>fabids</taxon>
        <taxon>Fabales</taxon>
        <taxon>Fabaceae</taxon>
        <taxon>Papilionoideae</taxon>
        <taxon>50 kb inversion clade</taxon>
        <taxon>NPAAA clade</taxon>
        <taxon>Hologalegina</taxon>
        <taxon>IRL clade</taxon>
        <taxon>Trifolieae</taxon>
        <taxon>Trifolium</taxon>
    </lineage>
</organism>
<keyword evidence="1" id="KW-0472">Membrane</keyword>
<protein>
    <submittedName>
        <fullName evidence="2">Uncharacterized protein</fullName>
    </submittedName>
</protein>
<name>A0A392TNP7_9FABA</name>
<keyword evidence="1" id="KW-1133">Transmembrane helix</keyword>
<keyword evidence="3" id="KW-1185">Reference proteome</keyword>
<accession>A0A392TNP7</accession>